<dbReference type="Gene3D" id="2.40.160.210">
    <property type="entry name" value="Acyl-CoA thioesterase, double hotdog domain"/>
    <property type="match status" value="1"/>
</dbReference>
<dbReference type="InterPro" id="IPR029069">
    <property type="entry name" value="HotDog_dom_sf"/>
</dbReference>
<evidence type="ECO:0000313" key="1">
    <source>
        <dbReference type="EMBL" id="BBZ33265.1"/>
    </source>
</evidence>
<organism evidence="1 2">
    <name type="scientific">Mycolicibacterium confluentis</name>
    <dbReference type="NCBI Taxonomy" id="28047"/>
    <lineage>
        <taxon>Bacteria</taxon>
        <taxon>Bacillati</taxon>
        <taxon>Actinomycetota</taxon>
        <taxon>Actinomycetes</taxon>
        <taxon>Mycobacteriales</taxon>
        <taxon>Mycobacteriaceae</taxon>
        <taxon>Mycolicibacterium</taxon>
    </lineage>
</organism>
<dbReference type="OrthoDB" id="1413770at2"/>
<dbReference type="RefSeq" id="WP_085155501.1">
    <property type="nucleotide sequence ID" value="NZ_AP022612.1"/>
</dbReference>
<dbReference type="InterPro" id="IPR049449">
    <property type="entry name" value="TesB_ACOT8-like_N"/>
</dbReference>
<name>A0A7I7XVF3_9MYCO</name>
<dbReference type="AlphaFoldDB" id="A0A7I7XVF3"/>
<dbReference type="SUPFAM" id="SSF54637">
    <property type="entry name" value="Thioesterase/thiol ester dehydrase-isomerase"/>
    <property type="match status" value="1"/>
</dbReference>
<reference evidence="1" key="2">
    <citation type="submission" date="2020-02" db="EMBL/GenBank/DDBJ databases">
        <authorList>
            <person name="Matsumoto Y."/>
            <person name="Motooka D."/>
            <person name="Nakamura S."/>
        </authorList>
    </citation>
    <scope>NUCLEOTIDE SEQUENCE</scope>
    <source>
        <strain evidence="1">JCM 13671</strain>
    </source>
</reference>
<proteinExistence type="predicted"/>
<dbReference type="InterPro" id="IPR049450">
    <property type="entry name" value="ACOT8-like_C"/>
</dbReference>
<keyword evidence="2" id="KW-1185">Reference proteome</keyword>
<dbReference type="Proteomes" id="UP000466931">
    <property type="component" value="Chromosome"/>
</dbReference>
<sequence length="257" mass="28117">MSECYFRRTSENTYESTDFTRSNWTPEIQHGSPPLALLTKSIEEHLDGSGLRVGRLTLDILGAIPVAPVRVQTSVPRPGKRIALVAAEMATLDAPDRPVARVTAWALATSDTAAGASDRFPPLADTDDEPLPDYWWNAPGYLESVDWRRQQDDAGARVFWLRPRVGLVDDEPTTGLQRLTMVVDSANGIGSALNPDEYIFMNTDTALHLHRLPTGDEFAVRARGSIGPDGIGVTTAEIFDRTGFVGTSAQTLLVQKR</sequence>
<protein>
    <submittedName>
        <fullName evidence="1">Thioesterase</fullName>
    </submittedName>
</protein>
<dbReference type="EMBL" id="AP022612">
    <property type="protein sequence ID" value="BBZ33265.1"/>
    <property type="molecule type" value="Genomic_DNA"/>
</dbReference>
<evidence type="ECO:0000313" key="2">
    <source>
        <dbReference type="Proteomes" id="UP000466931"/>
    </source>
</evidence>
<dbReference type="Pfam" id="PF20789">
    <property type="entry name" value="4HBT_3C"/>
    <property type="match status" value="1"/>
</dbReference>
<accession>A0A7I7XVF3</accession>
<reference evidence="1" key="1">
    <citation type="journal article" date="2019" name="Emerg. Microbes Infect.">
        <title>Comprehensive subspecies identification of 175 nontuberculous mycobacteria species based on 7547 genomic profiles.</title>
        <authorList>
            <person name="Matsumoto Y."/>
            <person name="Kinjo T."/>
            <person name="Motooka D."/>
            <person name="Nabeya D."/>
            <person name="Jung N."/>
            <person name="Uechi K."/>
            <person name="Horii T."/>
            <person name="Iida T."/>
            <person name="Fujita J."/>
            <person name="Nakamura S."/>
        </authorList>
    </citation>
    <scope>NUCLEOTIDE SEQUENCE [LARGE SCALE GENOMIC DNA]</scope>
    <source>
        <strain evidence="1">JCM 13671</strain>
    </source>
</reference>
<dbReference type="Pfam" id="PF13622">
    <property type="entry name" value="4HBT_3"/>
    <property type="match status" value="1"/>
</dbReference>
<dbReference type="InterPro" id="IPR042171">
    <property type="entry name" value="Acyl-CoA_hotdog"/>
</dbReference>
<gene>
    <name evidence="1" type="ORF">MCNF_18700</name>
</gene>